<keyword evidence="3" id="KW-1185">Reference proteome</keyword>
<name>A0A0D8XRB3_DICVI</name>
<sequence length="128" mass="13862">MCIFAVLFRNSRAPSAVGDPSMVAAPSASVPAPSVPFASSSASIPAPSVPVAATQMLTWSPLMISQSIQPTSHYTTTYWLSHTNDDELMNGPLPPQYMAMVQSSPMYGSEESQRNYQFQQSFPSKRIS</sequence>
<feature type="region of interest" description="Disordered" evidence="1">
    <location>
        <begin position="106"/>
        <end position="128"/>
    </location>
</feature>
<evidence type="ECO:0000313" key="2">
    <source>
        <dbReference type="EMBL" id="KJH46307.1"/>
    </source>
</evidence>
<gene>
    <name evidence="2" type="ORF">DICVIV_07612</name>
</gene>
<reference evidence="2 3" key="1">
    <citation type="submission" date="2013-11" db="EMBL/GenBank/DDBJ databases">
        <title>Draft genome of the bovine lungworm Dictyocaulus viviparus.</title>
        <authorList>
            <person name="Mitreva M."/>
        </authorList>
    </citation>
    <scope>NUCLEOTIDE SEQUENCE [LARGE SCALE GENOMIC DNA]</scope>
    <source>
        <strain evidence="2 3">HannoverDv2000</strain>
    </source>
</reference>
<protein>
    <submittedName>
        <fullName evidence="2">Uncharacterized protein</fullName>
    </submittedName>
</protein>
<reference evidence="3" key="2">
    <citation type="journal article" date="2016" name="Sci. Rep.">
        <title>Dictyocaulus viviparus genome, variome and transcriptome elucidate lungworm biology and support future intervention.</title>
        <authorList>
            <person name="McNulty S.N."/>
            <person name="Strube C."/>
            <person name="Rosa B.A."/>
            <person name="Martin J.C."/>
            <person name="Tyagi R."/>
            <person name="Choi Y.J."/>
            <person name="Wang Q."/>
            <person name="Hallsworth Pepin K."/>
            <person name="Zhang X."/>
            <person name="Ozersky P."/>
            <person name="Wilson R.K."/>
            <person name="Sternberg P.W."/>
            <person name="Gasser R.B."/>
            <person name="Mitreva M."/>
        </authorList>
    </citation>
    <scope>NUCLEOTIDE SEQUENCE [LARGE SCALE GENOMIC DNA]</scope>
    <source>
        <strain evidence="3">HannoverDv2000</strain>
    </source>
</reference>
<evidence type="ECO:0000256" key="1">
    <source>
        <dbReference type="SAM" id="MobiDB-lite"/>
    </source>
</evidence>
<accession>A0A0D8XRB3</accession>
<dbReference type="AlphaFoldDB" id="A0A0D8XRB3"/>
<dbReference type="Proteomes" id="UP000053766">
    <property type="component" value="Unassembled WGS sequence"/>
</dbReference>
<feature type="compositionally biased region" description="Polar residues" evidence="1">
    <location>
        <begin position="114"/>
        <end position="128"/>
    </location>
</feature>
<dbReference type="EMBL" id="KN716359">
    <property type="protein sequence ID" value="KJH46307.1"/>
    <property type="molecule type" value="Genomic_DNA"/>
</dbReference>
<organism evidence="2 3">
    <name type="scientific">Dictyocaulus viviparus</name>
    <name type="common">Bovine lungworm</name>
    <dbReference type="NCBI Taxonomy" id="29172"/>
    <lineage>
        <taxon>Eukaryota</taxon>
        <taxon>Metazoa</taxon>
        <taxon>Ecdysozoa</taxon>
        <taxon>Nematoda</taxon>
        <taxon>Chromadorea</taxon>
        <taxon>Rhabditida</taxon>
        <taxon>Rhabditina</taxon>
        <taxon>Rhabditomorpha</taxon>
        <taxon>Strongyloidea</taxon>
        <taxon>Metastrongylidae</taxon>
        <taxon>Dictyocaulus</taxon>
    </lineage>
</organism>
<evidence type="ECO:0000313" key="3">
    <source>
        <dbReference type="Proteomes" id="UP000053766"/>
    </source>
</evidence>
<proteinExistence type="predicted"/>